<protein>
    <submittedName>
        <fullName evidence="4">Site-specific integrase</fullName>
    </submittedName>
</protein>
<evidence type="ECO:0000259" key="3">
    <source>
        <dbReference type="PROSITE" id="PS51898"/>
    </source>
</evidence>
<dbReference type="Gene3D" id="1.10.443.10">
    <property type="entry name" value="Intergrase catalytic core"/>
    <property type="match status" value="1"/>
</dbReference>
<organism evidence="4 5">
    <name type="scientific">Microbacterium invictum</name>
    <dbReference type="NCBI Taxonomy" id="515415"/>
    <lineage>
        <taxon>Bacteria</taxon>
        <taxon>Bacillati</taxon>
        <taxon>Actinomycetota</taxon>
        <taxon>Actinomycetes</taxon>
        <taxon>Micrococcales</taxon>
        <taxon>Microbacteriaceae</taxon>
        <taxon>Microbacterium</taxon>
    </lineage>
</organism>
<dbReference type="RefSeq" id="WP_322409146.1">
    <property type="nucleotide sequence ID" value="NZ_CP139779.1"/>
</dbReference>
<keyword evidence="1" id="KW-0238">DNA-binding</keyword>
<dbReference type="InterPro" id="IPR013762">
    <property type="entry name" value="Integrase-like_cat_sf"/>
</dbReference>
<dbReference type="Proteomes" id="UP001324533">
    <property type="component" value="Chromosome"/>
</dbReference>
<dbReference type="CDD" id="cd01189">
    <property type="entry name" value="INT_ICEBs1_C_like"/>
    <property type="match status" value="1"/>
</dbReference>
<dbReference type="EMBL" id="CP139779">
    <property type="protein sequence ID" value="WQB69020.1"/>
    <property type="molecule type" value="Genomic_DNA"/>
</dbReference>
<dbReference type="PROSITE" id="PS51898">
    <property type="entry name" value="TYR_RECOMBINASE"/>
    <property type="match status" value="1"/>
</dbReference>
<feature type="domain" description="Tyr recombinase" evidence="3">
    <location>
        <begin position="187"/>
        <end position="393"/>
    </location>
</feature>
<dbReference type="Gene3D" id="1.10.150.130">
    <property type="match status" value="1"/>
</dbReference>
<keyword evidence="2" id="KW-0233">DNA recombination</keyword>
<reference evidence="4 5" key="1">
    <citation type="submission" date="2023-06" db="EMBL/GenBank/DDBJ databases">
        <title>Rock-solubilizing bacteria, Microbacterium invictum, promotes re-establishment of vegetation in rocky wasteland by accelerating rock bio-weathering and reshaping soil bacterial community.</title>
        <authorList>
            <person name="Liu C."/>
        </authorList>
    </citation>
    <scope>NUCLEOTIDE SEQUENCE [LARGE SCALE GENOMIC DNA]</scope>
    <source>
        <strain evidence="4 5">X-18</strain>
    </source>
</reference>
<dbReference type="InterPro" id="IPR050090">
    <property type="entry name" value="Tyrosine_recombinase_XerCD"/>
</dbReference>
<sequence>MGKRFNGEGTFRERKPGLWEGRLGYTDEDGVRRRLSCYAPTERAARAKVREAAARIERGDPAKDSAKTVAQWCDHWCATTLEASTRKPTTKALMRSLINSHVKSARIGAVPLAKLRPSHFDSWVIDLRRKEKPLTSTNPQAKARALSDATIQRVFRVLSVVLDGAVRDGALAVNPARKVDQPRADRSEARVLNAREIRALLDAARAIDQDPRGWRTHSYPLFALIAATGMRKGEALALRWQDIDLDAATVTVRGTLSRVDGKLIVTAPKTRASRRVLPISQGAVQLLRTHRVAQLEDRMRAANVWVDSGHVFTTALGAPIDPRNVLRSIQAAARRAGVQDVDVHALRHSAATVMLDGGVHLKAVSTLLGHAGTQITGDIYAHLTAPTARKAIDDLGAAIGL</sequence>
<dbReference type="SUPFAM" id="SSF56349">
    <property type="entry name" value="DNA breaking-rejoining enzymes"/>
    <property type="match status" value="1"/>
</dbReference>
<accession>A0ABZ0V8X6</accession>
<dbReference type="InterPro" id="IPR002104">
    <property type="entry name" value="Integrase_catalytic"/>
</dbReference>
<dbReference type="Pfam" id="PF00589">
    <property type="entry name" value="Phage_integrase"/>
    <property type="match status" value="1"/>
</dbReference>
<evidence type="ECO:0000313" key="5">
    <source>
        <dbReference type="Proteomes" id="UP001324533"/>
    </source>
</evidence>
<proteinExistence type="predicted"/>
<evidence type="ECO:0000313" key="4">
    <source>
        <dbReference type="EMBL" id="WQB69020.1"/>
    </source>
</evidence>
<dbReference type="InterPro" id="IPR011010">
    <property type="entry name" value="DNA_brk_join_enz"/>
</dbReference>
<dbReference type="InterPro" id="IPR010998">
    <property type="entry name" value="Integrase_recombinase_N"/>
</dbReference>
<dbReference type="PANTHER" id="PTHR30349">
    <property type="entry name" value="PHAGE INTEGRASE-RELATED"/>
    <property type="match status" value="1"/>
</dbReference>
<keyword evidence="5" id="KW-1185">Reference proteome</keyword>
<name>A0ABZ0V8X6_9MICO</name>
<dbReference type="PANTHER" id="PTHR30349:SF91">
    <property type="entry name" value="INTA PROTEIN"/>
    <property type="match status" value="1"/>
</dbReference>
<gene>
    <name evidence="4" type="ORF">T9R20_09880</name>
</gene>
<evidence type="ECO:0000256" key="1">
    <source>
        <dbReference type="ARBA" id="ARBA00023125"/>
    </source>
</evidence>
<evidence type="ECO:0000256" key="2">
    <source>
        <dbReference type="ARBA" id="ARBA00023172"/>
    </source>
</evidence>